<dbReference type="Pfam" id="PF03237">
    <property type="entry name" value="Terminase_6N"/>
    <property type="match status" value="1"/>
</dbReference>
<evidence type="ECO:0000256" key="2">
    <source>
        <dbReference type="SAM" id="MobiDB-lite"/>
    </source>
</evidence>
<dbReference type="Proteomes" id="UP001379533">
    <property type="component" value="Chromosome"/>
</dbReference>
<dbReference type="EMBL" id="CP089982">
    <property type="protein sequence ID" value="WXA99056.1"/>
    <property type="molecule type" value="Genomic_DNA"/>
</dbReference>
<sequence length="469" mass="51642">MSSSRDSQRGKTPLALSAEAELERRSRARAQLPLLEFVPALTPRWSSPAHLGPICEFFERIEHEPVRALFSVPPQHGKTEALLHGAARYLRRHGANTVAYASYAARFAHSKSRLARDYARQAGVRLRTDTQAVDEWRTTEGGGFLAAGIDGPLTGYGAQLIIVDDPHKNRAEAESEVLRDGVQSWFRSTALSRLHPGGSVIIVHTRWVEDDLIGRLSAEARADGGPAWEYTNLPAISDAGALWPSHRPLDWLETQRLSLGEYDWWSLYQGSPRPRGLGLFRGSFLFDPASRPTEGFRVSIGADFAYSTKKRSDYSVALVLARLGRPPRARYYVLDVVRVQVPAPEFRDIVAKLCATYAAQAFAFIAGIELGIVDFFRVSDVDIQTNTANSDKYVRAQPVAAAWNDGRVLIPQGAPWASELVRELIQFPTARHDDQVDALAAAFTVLEADVGSVQSPVVLTDLESAGIFG</sequence>
<reference evidence="4 5" key="1">
    <citation type="submission" date="2021-12" db="EMBL/GenBank/DDBJ databases">
        <title>Discovery of the Pendulisporaceae a myxobacterial family with distinct sporulation behavior and unique specialized metabolism.</title>
        <authorList>
            <person name="Garcia R."/>
            <person name="Popoff A."/>
            <person name="Bader C.D."/>
            <person name="Loehr J."/>
            <person name="Walesch S."/>
            <person name="Walt C."/>
            <person name="Boldt J."/>
            <person name="Bunk B."/>
            <person name="Haeckl F.J.F.P.J."/>
            <person name="Gunesch A.P."/>
            <person name="Birkelbach J."/>
            <person name="Nuebel U."/>
            <person name="Pietschmann T."/>
            <person name="Bach T."/>
            <person name="Mueller R."/>
        </authorList>
    </citation>
    <scope>NUCLEOTIDE SEQUENCE [LARGE SCALE GENOMIC DNA]</scope>
    <source>
        <strain evidence="4 5">MSr12523</strain>
    </source>
</reference>
<dbReference type="InterPro" id="IPR006517">
    <property type="entry name" value="Phage_terminase_lsu-like_C"/>
</dbReference>
<dbReference type="NCBIfam" id="TIGR01630">
    <property type="entry name" value="psiM2_ORF9"/>
    <property type="match status" value="1"/>
</dbReference>
<protein>
    <submittedName>
        <fullName evidence="4">Phage terminase large subunit</fullName>
    </submittedName>
</protein>
<name>A0ABZ2KKK0_9BACT</name>
<proteinExistence type="predicted"/>
<evidence type="ECO:0000256" key="1">
    <source>
        <dbReference type="ARBA" id="ARBA00022612"/>
    </source>
</evidence>
<feature type="region of interest" description="Disordered" evidence="2">
    <location>
        <begin position="1"/>
        <end position="20"/>
    </location>
</feature>
<dbReference type="InterPro" id="IPR035421">
    <property type="entry name" value="Terminase_6C"/>
</dbReference>
<dbReference type="RefSeq" id="WP_394849686.1">
    <property type="nucleotide sequence ID" value="NZ_CP089982.1"/>
</dbReference>
<keyword evidence="5" id="KW-1185">Reference proteome</keyword>
<accession>A0ABZ2KKK0</accession>
<gene>
    <name evidence="4" type="primary">terL</name>
    <name evidence="4" type="ORF">LZC95_19815</name>
</gene>
<evidence type="ECO:0000313" key="4">
    <source>
        <dbReference type="EMBL" id="WXA99056.1"/>
    </source>
</evidence>
<feature type="domain" description="Terminase large subunit gp17-like C-terminal" evidence="3">
    <location>
        <begin position="300"/>
        <end position="443"/>
    </location>
</feature>
<dbReference type="Pfam" id="PF17289">
    <property type="entry name" value="Terminase_6C"/>
    <property type="match status" value="1"/>
</dbReference>
<organism evidence="4 5">
    <name type="scientific">Pendulispora brunnea</name>
    <dbReference type="NCBI Taxonomy" id="2905690"/>
    <lineage>
        <taxon>Bacteria</taxon>
        <taxon>Pseudomonadati</taxon>
        <taxon>Myxococcota</taxon>
        <taxon>Myxococcia</taxon>
        <taxon>Myxococcales</taxon>
        <taxon>Sorangiineae</taxon>
        <taxon>Pendulisporaceae</taxon>
        <taxon>Pendulispora</taxon>
    </lineage>
</organism>
<keyword evidence="1" id="KW-1188">Viral release from host cell</keyword>
<evidence type="ECO:0000313" key="5">
    <source>
        <dbReference type="Proteomes" id="UP001379533"/>
    </source>
</evidence>
<dbReference type="Gene3D" id="3.30.420.240">
    <property type="match status" value="1"/>
</dbReference>
<evidence type="ECO:0000259" key="3">
    <source>
        <dbReference type="Pfam" id="PF17289"/>
    </source>
</evidence>